<feature type="transmembrane region" description="Helical" evidence="16">
    <location>
        <begin position="337"/>
        <end position="356"/>
    </location>
</feature>
<keyword evidence="15 16" id="KW-0472">Membrane</keyword>
<evidence type="ECO:0000259" key="17">
    <source>
        <dbReference type="PROSITE" id="PS50846"/>
    </source>
</evidence>
<evidence type="ECO:0000256" key="1">
    <source>
        <dbReference type="ARBA" id="ARBA00004127"/>
    </source>
</evidence>
<feature type="transmembrane region" description="Helical" evidence="16">
    <location>
        <begin position="886"/>
        <end position="908"/>
    </location>
</feature>
<dbReference type="PANTHER" id="PTHR43520">
    <property type="entry name" value="ATP7, ISOFORM B"/>
    <property type="match status" value="1"/>
</dbReference>
<dbReference type="GO" id="GO:0005507">
    <property type="term" value="F:copper ion binding"/>
    <property type="evidence" value="ECO:0007669"/>
    <property type="project" value="InterPro"/>
</dbReference>
<dbReference type="PROSITE" id="PS01047">
    <property type="entry name" value="HMA_1"/>
    <property type="match status" value="2"/>
</dbReference>
<feature type="domain" description="HMA" evidence="17">
    <location>
        <begin position="87"/>
        <end position="153"/>
    </location>
</feature>
<dbReference type="InterPro" id="IPR059000">
    <property type="entry name" value="ATPase_P-type_domA"/>
</dbReference>
<gene>
    <name evidence="18" type="ORF">KLDO_g3903</name>
</gene>
<dbReference type="Pfam" id="PF00702">
    <property type="entry name" value="Hydrolase"/>
    <property type="match status" value="1"/>
</dbReference>
<dbReference type="FunFam" id="2.70.150.10:FF:000002">
    <property type="entry name" value="Copper-transporting ATPase 1, putative"/>
    <property type="match status" value="1"/>
</dbReference>
<evidence type="ECO:0000256" key="14">
    <source>
        <dbReference type="ARBA" id="ARBA00023065"/>
    </source>
</evidence>
<dbReference type="SUPFAM" id="SSF55008">
    <property type="entry name" value="HMA, heavy metal-associated domain"/>
    <property type="match status" value="3"/>
</dbReference>
<keyword evidence="4 16" id="KW-0812">Transmembrane</keyword>
<comment type="similarity">
    <text evidence="2 16">Belongs to the cation transport ATPase (P-type) (TC 3.A.3) family. Type IB subfamily.</text>
</comment>
<dbReference type="SFLD" id="SFLDF00027">
    <property type="entry name" value="p-type_atpase"/>
    <property type="match status" value="1"/>
</dbReference>
<accession>A0A0A8L9B1</accession>
<evidence type="ECO:0000256" key="9">
    <source>
        <dbReference type="ARBA" id="ARBA00022840"/>
    </source>
</evidence>
<dbReference type="NCBIfam" id="TIGR01525">
    <property type="entry name" value="ATPase-IB_hvy"/>
    <property type="match status" value="1"/>
</dbReference>
<feature type="transmembrane region" description="Helical" evidence="16">
    <location>
        <begin position="259"/>
        <end position="277"/>
    </location>
</feature>
<dbReference type="InterPro" id="IPR023299">
    <property type="entry name" value="ATPase_P-typ_cyto_dom_N"/>
</dbReference>
<dbReference type="SUPFAM" id="SSF81665">
    <property type="entry name" value="Calcium ATPase, transmembrane domain M"/>
    <property type="match status" value="1"/>
</dbReference>
<dbReference type="PROSITE" id="PS50846">
    <property type="entry name" value="HMA_2"/>
    <property type="match status" value="3"/>
</dbReference>
<keyword evidence="12 16" id="KW-1133">Transmembrane helix</keyword>
<keyword evidence="11" id="KW-1278">Translocase</keyword>
<dbReference type="InterPro" id="IPR023214">
    <property type="entry name" value="HAD_sf"/>
</dbReference>
<keyword evidence="7 16" id="KW-0547">Nucleotide-binding</keyword>
<dbReference type="InterPro" id="IPR036163">
    <property type="entry name" value="HMA_dom_sf"/>
</dbReference>
<dbReference type="GO" id="GO:0055070">
    <property type="term" value="P:copper ion homeostasis"/>
    <property type="evidence" value="ECO:0007669"/>
    <property type="project" value="TreeGrafter"/>
</dbReference>
<keyword evidence="13" id="KW-0186">Copper</keyword>
<evidence type="ECO:0000256" key="8">
    <source>
        <dbReference type="ARBA" id="ARBA00022796"/>
    </source>
</evidence>
<dbReference type="OrthoDB" id="432719at2759"/>
<evidence type="ECO:0000256" key="13">
    <source>
        <dbReference type="ARBA" id="ARBA00023008"/>
    </source>
</evidence>
<sequence>MANTQALISVQGMTCGACVKTVQTQVSSLSGVTECEVSLLTEECHVLYDNGKATASEILETIDDCGFEGSLISEEQLSTGGSATEQHSGILLVGGMTCGACVKSITSQVLKLSGVIECEVSLVTEECKIKYDPHYTSMAAIAECIEDCGFDAKIISEKSSLGQPNEKQLCLKVFGIDSEPTAVSVQLKVSQLVGVTSVDVSFQNSEAKVIYDANEIGNRDIIDCIEEMGVQTLISNTLDNSTQLSLLSKTKEILFWKKNCIKAGISCVLIMGLYMLLPMLFPSTLKHFPFIETPIPGLFYRDIFGAIITTYVQTYVGSHFYKAAWLSFKHGTGTMDTLIGISTVCAYTFSCYSLISSIYHKSSKMPKVIFDTAVMLLTFISLGKLLENKAKSETSTAMSKLISLTPSVCTIVQPDGSTREIPVELLQPNDIVEVVTGMKIPADGVVIRNETEVDESLITGESMLVEKTVGSQVIGGSVNGPGHFYFRAIHVGEDTKLANIIATMKRAQLSKAPIQKYADKMAGIFVPFVLSLAVITFIAWIIISYTMHNPPSIFVNENGKFFTCMQMSISVVIVACPCALGLAAPTAIMVGTGVGAKVGVLIKGGDVLEKCSNLQICLFDKTGTLTTGTMSVENFIQYADKVSDLQWRMISLCESIGEHPVAKSIVKYADENTADSASFNLELLDEEVVIGKGITCTIIDKDTSTSYGVTIGNKRLFPKEDLVDVSSSALTESYVSIDGTLVGKFEISDKVKEDSHLVVKYLQDSGFKCCMVTGDAHQSALKVAQQLGISANDVYSEVTPEQKRDIVIELQQSGTEKVAFVGDGINDSPALVEADLGISISSGTDIAIEAADIVILDSNNKNDSLKGLVYALDISRKTFNRVKLNFFWAVCYNTFMIPIAMGVLAPWGITLHPILSSAAMALSSVSVVCSSLLLKTWIPPLLQDKSSAVSNYLNWLRFGSNTRRSDDIELQERLV</sequence>
<evidence type="ECO:0000256" key="5">
    <source>
        <dbReference type="ARBA" id="ARBA00022723"/>
    </source>
</evidence>
<feature type="domain" description="HMA" evidence="17">
    <location>
        <begin position="167"/>
        <end position="233"/>
    </location>
</feature>
<evidence type="ECO:0000313" key="19">
    <source>
        <dbReference type="Proteomes" id="UP000031516"/>
    </source>
</evidence>
<dbReference type="CDD" id="cd02094">
    <property type="entry name" value="P-type_ATPase_Cu-like"/>
    <property type="match status" value="1"/>
</dbReference>
<dbReference type="SFLD" id="SFLDS00003">
    <property type="entry name" value="Haloacid_Dehalogenase"/>
    <property type="match status" value="1"/>
</dbReference>
<dbReference type="InterPro" id="IPR008250">
    <property type="entry name" value="ATPase_P-typ_transduc_dom_A_sf"/>
</dbReference>
<dbReference type="Gene3D" id="3.30.70.100">
    <property type="match status" value="3"/>
</dbReference>
<dbReference type="GO" id="GO:0016020">
    <property type="term" value="C:membrane"/>
    <property type="evidence" value="ECO:0007669"/>
    <property type="project" value="UniProtKB-SubCell"/>
</dbReference>
<organism evidence="18 19">
    <name type="scientific">Kluyveromyces dobzhanskii CBS 2104</name>
    <dbReference type="NCBI Taxonomy" id="1427455"/>
    <lineage>
        <taxon>Eukaryota</taxon>
        <taxon>Fungi</taxon>
        <taxon>Dikarya</taxon>
        <taxon>Ascomycota</taxon>
        <taxon>Saccharomycotina</taxon>
        <taxon>Saccharomycetes</taxon>
        <taxon>Saccharomycetales</taxon>
        <taxon>Saccharomycetaceae</taxon>
        <taxon>Kluyveromyces</taxon>
    </lineage>
</organism>
<feature type="transmembrane region" description="Helical" evidence="16">
    <location>
        <begin position="297"/>
        <end position="316"/>
    </location>
</feature>
<evidence type="ECO:0000256" key="10">
    <source>
        <dbReference type="ARBA" id="ARBA00022842"/>
    </source>
</evidence>
<dbReference type="PRINTS" id="PR00943">
    <property type="entry name" value="CUATPASE"/>
</dbReference>
<dbReference type="CDD" id="cd00371">
    <property type="entry name" value="HMA"/>
    <property type="match status" value="3"/>
</dbReference>
<dbReference type="EMBL" id="CCBQ010000045">
    <property type="protein sequence ID" value="CDO95671.1"/>
    <property type="molecule type" value="Genomic_DNA"/>
</dbReference>
<keyword evidence="14" id="KW-0406">Ion transport</keyword>
<dbReference type="GO" id="GO:0005524">
    <property type="term" value="F:ATP binding"/>
    <property type="evidence" value="ECO:0007669"/>
    <property type="project" value="UniProtKB-UniRule"/>
</dbReference>
<dbReference type="GO" id="GO:0012505">
    <property type="term" value="C:endomembrane system"/>
    <property type="evidence" value="ECO:0007669"/>
    <property type="project" value="UniProtKB-SubCell"/>
</dbReference>
<evidence type="ECO:0000313" key="18">
    <source>
        <dbReference type="EMBL" id="CDO95671.1"/>
    </source>
</evidence>
<dbReference type="GO" id="GO:0043682">
    <property type="term" value="F:P-type divalent copper transporter activity"/>
    <property type="evidence" value="ECO:0007669"/>
    <property type="project" value="TreeGrafter"/>
</dbReference>
<dbReference type="Pfam" id="PF00403">
    <property type="entry name" value="HMA"/>
    <property type="match status" value="2"/>
</dbReference>
<protein>
    <submittedName>
        <fullName evidence="18">WGS project CCBQ000000000 data, contig 00015</fullName>
    </submittedName>
</protein>
<dbReference type="SUPFAM" id="SSF56784">
    <property type="entry name" value="HAD-like"/>
    <property type="match status" value="1"/>
</dbReference>
<keyword evidence="10" id="KW-0460">Magnesium</keyword>
<keyword evidence="5 16" id="KW-0479">Metal-binding</keyword>
<keyword evidence="3" id="KW-0813">Transport</keyword>
<dbReference type="PROSITE" id="PS00154">
    <property type="entry name" value="ATPASE_E1_E2"/>
    <property type="match status" value="1"/>
</dbReference>
<dbReference type="PRINTS" id="PR00119">
    <property type="entry name" value="CATATPASE"/>
</dbReference>
<feature type="transmembrane region" description="Helical" evidence="16">
    <location>
        <begin position="524"/>
        <end position="547"/>
    </location>
</feature>
<evidence type="ECO:0000256" key="2">
    <source>
        <dbReference type="ARBA" id="ARBA00006024"/>
    </source>
</evidence>
<dbReference type="Gene3D" id="3.40.1110.10">
    <property type="entry name" value="Calcium-transporting ATPase, cytoplasmic domain N"/>
    <property type="match status" value="1"/>
</dbReference>
<name>A0A0A8L9B1_9SACH</name>
<evidence type="ECO:0000256" key="12">
    <source>
        <dbReference type="ARBA" id="ARBA00022989"/>
    </source>
</evidence>
<dbReference type="InterPro" id="IPR006122">
    <property type="entry name" value="HMA_Cu_ion-bd"/>
</dbReference>
<dbReference type="InterPro" id="IPR023298">
    <property type="entry name" value="ATPase_P-typ_TM_dom_sf"/>
</dbReference>
<dbReference type="GO" id="GO:0030003">
    <property type="term" value="P:intracellular monoatomic cation homeostasis"/>
    <property type="evidence" value="ECO:0007669"/>
    <property type="project" value="UniProtKB-ARBA"/>
</dbReference>
<evidence type="ECO:0000256" key="11">
    <source>
        <dbReference type="ARBA" id="ARBA00022967"/>
    </source>
</evidence>
<dbReference type="SUPFAM" id="SSF81653">
    <property type="entry name" value="Calcium ATPase, transduction domain A"/>
    <property type="match status" value="1"/>
</dbReference>
<dbReference type="InterPro" id="IPR001757">
    <property type="entry name" value="P_typ_ATPase"/>
</dbReference>
<dbReference type="AlphaFoldDB" id="A0A0A8L9B1"/>
<dbReference type="GO" id="GO:0016887">
    <property type="term" value="F:ATP hydrolysis activity"/>
    <property type="evidence" value="ECO:0007669"/>
    <property type="project" value="InterPro"/>
</dbReference>
<keyword evidence="8" id="KW-0187">Copper transport</keyword>
<keyword evidence="19" id="KW-1185">Reference proteome</keyword>
<dbReference type="FunFam" id="3.30.70.100:FF:000043">
    <property type="entry name" value="Copper-transporting ATPase 2"/>
    <property type="match status" value="2"/>
</dbReference>
<evidence type="ECO:0000256" key="15">
    <source>
        <dbReference type="ARBA" id="ARBA00023136"/>
    </source>
</evidence>
<feature type="domain" description="HMA" evidence="17">
    <location>
        <begin position="4"/>
        <end position="70"/>
    </location>
</feature>
<dbReference type="NCBIfam" id="TIGR01494">
    <property type="entry name" value="ATPase_P-type"/>
    <property type="match status" value="1"/>
</dbReference>
<dbReference type="PANTHER" id="PTHR43520:SF8">
    <property type="entry name" value="P-TYPE CU(+) TRANSPORTER"/>
    <property type="match status" value="1"/>
</dbReference>
<dbReference type="Proteomes" id="UP000031516">
    <property type="component" value="Unassembled WGS sequence"/>
</dbReference>
<keyword evidence="6" id="KW-0677">Repeat</keyword>
<dbReference type="InterPro" id="IPR018303">
    <property type="entry name" value="ATPase_P-typ_P_site"/>
</dbReference>
<dbReference type="NCBIfam" id="TIGR00003">
    <property type="entry name" value="copper ion binding protein"/>
    <property type="match status" value="2"/>
</dbReference>
<evidence type="ECO:0000256" key="7">
    <source>
        <dbReference type="ARBA" id="ARBA00022741"/>
    </source>
</evidence>
<keyword evidence="9 16" id="KW-0067">ATP-binding</keyword>
<dbReference type="InterPro" id="IPR036412">
    <property type="entry name" value="HAD-like_sf"/>
</dbReference>
<evidence type="ECO:0000256" key="3">
    <source>
        <dbReference type="ARBA" id="ARBA00022448"/>
    </source>
</evidence>
<dbReference type="SFLD" id="SFLDG00002">
    <property type="entry name" value="C1.7:_P-type_atpase_like"/>
    <property type="match status" value="1"/>
</dbReference>
<reference evidence="18 19" key="1">
    <citation type="submission" date="2014-03" db="EMBL/GenBank/DDBJ databases">
        <title>The genome of Kluyveromyces dobzhanskii.</title>
        <authorList>
            <person name="Nystedt B."/>
            <person name="Astrom S."/>
        </authorList>
    </citation>
    <scope>NUCLEOTIDE SEQUENCE [LARGE SCALE GENOMIC DNA]</scope>
    <source>
        <strain evidence="18 19">CBS 2104</strain>
    </source>
</reference>
<dbReference type="InterPro" id="IPR017969">
    <property type="entry name" value="Heavy-metal-associated_CS"/>
</dbReference>
<evidence type="ECO:0000256" key="16">
    <source>
        <dbReference type="RuleBase" id="RU362081"/>
    </source>
</evidence>
<evidence type="ECO:0000256" key="4">
    <source>
        <dbReference type="ARBA" id="ARBA00022692"/>
    </source>
</evidence>
<dbReference type="Gene3D" id="2.70.150.10">
    <property type="entry name" value="Calcium-transporting ATPase, cytoplasmic transduction domain A"/>
    <property type="match status" value="1"/>
</dbReference>
<feature type="transmembrane region" description="Helical" evidence="16">
    <location>
        <begin position="368"/>
        <end position="386"/>
    </location>
</feature>
<feature type="transmembrane region" description="Helical" evidence="16">
    <location>
        <begin position="567"/>
        <end position="590"/>
    </location>
</feature>
<dbReference type="Gene3D" id="3.40.50.1000">
    <property type="entry name" value="HAD superfamily/HAD-like"/>
    <property type="match status" value="1"/>
</dbReference>
<dbReference type="InterPro" id="IPR044492">
    <property type="entry name" value="P_typ_ATPase_HD_dom"/>
</dbReference>
<dbReference type="InterPro" id="IPR027256">
    <property type="entry name" value="P-typ_ATPase_IB"/>
</dbReference>
<comment type="subcellular location">
    <subcellularLocation>
        <location evidence="1">Endomembrane system</location>
        <topology evidence="1">Multi-pass membrane protein</topology>
    </subcellularLocation>
    <subcellularLocation>
        <location evidence="16">Membrane</location>
    </subcellularLocation>
</comment>
<dbReference type="Pfam" id="PF00122">
    <property type="entry name" value="E1-E2_ATPase"/>
    <property type="match status" value="1"/>
</dbReference>
<feature type="transmembrane region" description="Helical" evidence="16">
    <location>
        <begin position="914"/>
        <end position="934"/>
    </location>
</feature>
<proteinExistence type="inferred from homology"/>
<dbReference type="InterPro" id="IPR006121">
    <property type="entry name" value="HMA_dom"/>
</dbReference>
<comment type="caution">
    <text evidence="18">The sequence shown here is derived from an EMBL/GenBank/DDBJ whole genome shotgun (WGS) entry which is preliminary data.</text>
</comment>
<evidence type="ECO:0000256" key="6">
    <source>
        <dbReference type="ARBA" id="ARBA00022737"/>
    </source>
</evidence>